<evidence type="ECO:0000256" key="1">
    <source>
        <dbReference type="SAM" id="SignalP"/>
    </source>
</evidence>
<dbReference type="EMBL" id="JXRA01000098">
    <property type="protein sequence ID" value="KIO75513.1"/>
    <property type="molecule type" value="Genomic_DNA"/>
</dbReference>
<reference evidence="3 4" key="1">
    <citation type="submission" date="2015-01" db="EMBL/GenBank/DDBJ databases">
        <title>Draft genome sequence of Pedobacter sp. NL19 isolated from sludge of an effluent treatment pond in an abandoned uranium mine.</title>
        <authorList>
            <person name="Santos T."/>
            <person name="Caetano T."/>
            <person name="Covas C."/>
            <person name="Cruz A."/>
            <person name="Mendo S."/>
        </authorList>
    </citation>
    <scope>NUCLEOTIDE SEQUENCE [LARGE SCALE GENOMIC DNA]</scope>
    <source>
        <strain evidence="3 4">NL19</strain>
    </source>
</reference>
<dbReference type="OrthoDB" id="98874at2"/>
<protein>
    <submittedName>
        <fullName evidence="3">Transglutaminase</fullName>
    </submittedName>
</protein>
<evidence type="ECO:0000259" key="2">
    <source>
        <dbReference type="Pfam" id="PF01841"/>
    </source>
</evidence>
<dbReference type="SUPFAM" id="SSF54001">
    <property type="entry name" value="Cysteine proteinases"/>
    <property type="match status" value="1"/>
</dbReference>
<accession>A0A0D0F1I9</accession>
<dbReference type="Pfam" id="PF01841">
    <property type="entry name" value="Transglut_core"/>
    <property type="match status" value="1"/>
</dbReference>
<dbReference type="Gene3D" id="2.60.40.3140">
    <property type="match status" value="1"/>
</dbReference>
<feature type="signal peptide" evidence="1">
    <location>
        <begin position="1"/>
        <end position="21"/>
    </location>
</feature>
<name>A0A0D0F1I9_9SPHI</name>
<evidence type="ECO:0000313" key="3">
    <source>
        <dbReference type="EMBL" id="KIO75513.1"/>
    </source>
</evidence>
<dbReference type="InterPro" id="IPR038765">
    <property type="entry name" value="Papain-like_cys_pep_sf"/>
</dbReference>
<comment type="caution">
    <text evidence="3">The sequence shown here is derived from an EMBL/GenBank/DDBJ whole genome shotgun (WGS) entry which is preliminary data.</text>
</comment>
<dbReference type="AlphaFoldDB" id="A0A0D0F1I9"/>
<gene>
    <name evidence="3" type="ORF">TH53_20350</name>
</gene>
<dbReference type="Proteomes" id="UP000032049">
    <property type="component" value="Unassembled WGS sequence"/>
</dbReference>
<proteinExistence type="predicted"/>
<sequence length="673" mass="77444">MIKKINLFLIVLLLIKFEVSAQKTQKQLPVFKYGKVTPEEFDTKPKGADSAAAAVKLFDVGNGYFDIGPGGSFIYVFERHVRYKIINKKGYDLADLEIRLYRDGKGNEEKMDNINAATYNLNNGKIEVSKMAGDAKFTNYQDNKHIIKKYTLPNIKEGSIIEYRYKTKSDFIFKLDDWYFQGKYPTIYSSFCINIPDFYSYKFDAGGYYDINKLDAVENTQNMVITNAANKSETISVKTVKTQYYIENIPAIKNESYITTLDDYVSKIGFELNSTNFPGNGYKAYTSTWPKIIKEMMDHQNFGGFIQKKNPGKELIKEIIKDETSPEGKMNLIFNYVKNNIKWDNKYRVYTEASNPKAVIEKRSGSSSEINLLLLNLLDAAGLESYPVIISTRENGTHPGYPLASKFNSVIVMTIIDEKKHLLDAVDKNNTPDLLSYDNLNHRGLKMDRSTYDGQWISTDFTTPSRTSVFYNLTLAPENKFKGTLSISKNNYDGVERRNSYQAATSEEEFLKEYKRNKPGLEISNYKIENLNTPEQSLIENMDVTIDDNIEEAGNLSYFMPLLFERTKENPFTLEERNYPVDFAHPNEHNYHLSIEFPSDYKLDQLPKSEKFTLPDGGGSFTMLYTTEGNRLSMVSKISILKPIFTPEEYYNLKELYKNIIRKQAEQIVFKKI</sequence>
<dbReference type="Gene3D" id="2.60.120.1130">
    <property type="match status" value="1"/>
</dbReference>
<keyword evidence="1" id="KW-0732">Signal</keyword>
<dbReference type="STRING" id="1503925.TH53_20350"/>
<keyword evidence="4" id="KW-1185">Reference proteome</keyword>
<dbReference type="InterPro" id="IPR002931">
    <property type="entry name" value="Transglutaminase-like"/>
</dbReference>
<dbReference type="RefSeq" id="WP_041884864.1">
    <property type="nucleotide sequence ID" value="NZ_CP157278.1"/>
</dbReference>
<evidence type="ECO:0000313" key="4">
    <source>
        <dbReference type="Proteomes" id="UP000032049"/>
    </source>
</evidence>
<feature type="domain" description="Transglutaminase-like" evidence="2">
    <location>
        <begin position="314"/>
        <end position="394"/>
    </location>
</feature>
<dbReference type="Gene3D" id="3.10.620.30">
    <property type="match status" value="1"/>
</dbReference>
<feature type="chain" id="PRO_5002226635" evidence="1">
    <location>
        <begin position="22"/>
        <end position="673"/>
    </location>
</feature>
<organism evidence="3 4">
    <name type="scientific">Pedobacter lusitanus</name>
    <dbReference type="NCBI Taxonomy" id="1503925"/>
    <lineage>
        <taxon>Bacteria</taxon>
        <taxon>Pseudomonadati</taxon>
        <taxon>Bacteroidota</taxon>
        <taxon>Sphingobacteriia</taxon>
        <taxon>Sphingobacteriales</taxon>
        <taxon>Sphingobacteriaceae</taxon>
        <taxon>Pedobacter</taxon>
    </lineage>
</organism>